<reference evidence="2" key="1">
    <citation type="journal article" date="2015" name="Nature">
        <title>Complex archaea that bridge the gap between prokaryotes and eukaryotes.</title>
        <authorList>
            <person name="Spang A."/>
            <person name="Saw J.H."/>
            <person name="Jorgensen S.L."/>
            <person name="Zaremba-Niedzwiedzka K."/>
            <person name="Martijn J."/>
            <person name="Lind A.E."/>
            <person name="van Eijk R."/>
            <person name="Schleper C."/>
            <person name="Guy L."/>
            <person name="Ettema T.J."/>
        </authorList>
    </citation>
    <scope>NUCLEOTIDE SEQUENCE</scope>
</reference>
<evidence type="ECO:0000256" key="1">
    <source>
        <dbReference type="SAM" id="Phobius"/>
    </source>
</evidence>
<gene>
    <name evidence="2" type="ORF">LCGC14_2861070</name>
</gene>
<feature type="transmembrane region" description="Helical" evidence="1">
    <location>
        <begin position="73"/>
        <end position="97"/>
    </location>
</feature>
<feature type="transmembrane region" description="Helical" evidence="1">
    <location>
        <begin position="40"/>
        <end position="67"/>
    </location>
</feature>
<protein>
    <submittedName>
        <fullName evidence="2">Uncharacterized protein</fullName>
    </submittedName>
</protein>
<accession>A0A0F8Y5W1</accession>
<feature type="transmembrane region" description="Helical" evidence="1">
    <location>
        <begin position="6"/>
        <end position="28"/>
    </location>
</feature>
<sequence length="134" mass="14694">MDFWSAFILYGLLVVVLYGLMCGALALVDEFRWWAPFAGVFIVAGGFIVLNGLALGFPLQVFILLMWPSVPEFTAWAVSISTTISVMTFAGVLAGILTNPRSVKGFVSEAWNDVWNSELPSFVRSWGKGSNTHL</sequence>
<keyword evidence="1" id="KW-1133">Transmembrane helix</keyword>
<keyword evidence="1" id="KW-0472">Membrane</keyword>
<dbReference type="EMBL" id="LAZR01055295">
    <property type="protein sequence ID" value="KKK76693.1"/>
    <property type="molecule type" value="Genomic_DNA"/>
</dbReference>
<comment type="caution">
    <text evidence="2">The sequence shown here is derived from an EMBL/GenBank/DDBJ whole genome shotgun (WGS) entry which is preliminary data.</text>
</comment>
<keyword evidence="1" id="KW-0812">Transmembrane</keyword>
<dbReference type="AlphaFoldDB" id="A0A0F8Y5W1"/>
<organism evidence="2">
    <name type="scientific">marine sediment metagenome</name>
    <dbReference type="NCBI Taxonomy" id="412755"/>
    <lineage>
        <taxon>unclassified sequences</taxon>
        <taxon>metagenomes</taxon>
        <taxon>ecological metagenomes</taxon>
    </lineage>
</organism>
<evidence type="ECO:0000313" key="2">
    <source>
        <dbReference type="EMBL" id="KKK76693.1"/>
    </source>
</evidence>
<name>A0A0F8Y5W1_9ZZZZ</name>
<proteinExistence type="predicted"/>